<evidence type="ECO:0000256" key="1">
    <source>
        <dbReference type="ARBA" id="ARBA00008182"/>
    </source>
</evidence>
<evidence type="ECO:0000313" key="5">
    <source>
        <dbReference type="Proteomes" id="UP001549167"/>
    </source>
</evidence>
<gene>
    <name evidence="4" type="ORF">ABID56_002007</name>
</gene>
<dbReference type="SUPFAM" id="SSF46458">
    <property type="entry name" value="Globin-like"/>
    <property type="match status" value="1"/>
</dbReference>
<sequence length="129" mass="15160">MYPAELMQHVPYQQLVDSVVSAIYQETPELYDRFGERGLERCREDNFYHLQYLTTSFQLQSTSIFLDYTSWLNEVLTSRGIDRDHIIQNYRLLIDAIPKTIDDDAEQFFFQSCLTQAIDHLDDGGDSHQ</sequence>
<evidence type="ECO:0000256" key="3">
    <source>
        <dbReference type="ARBA" id="ARBA00023307"/>
    </source>
</evidence>
<dbReference type="Gene3D" id="1.10.490.20">
    <property type="entry name" value="Phycocyanins"/>
    <property type="match status" value="1"/>
</dbReference>
<dbReference type="InterPro" id="IPR009050">
    <property type="entry name" value="Globin-like_sf"/>
</dbReference>
<keyword evidence="5" id="KW-1185">Reference proteome</keyword>
<keyword evidence="3" id="KW-0089">Bile pigment</keyword>
<evidence type="ECO:0008006" key="6">
    <source>
        <dbReference type="Google" id="ProtNLM"/>
    </source>
</evidence>
<comment type="caution">
    <text evidence="4">The sequence shown here is derived from an EMBL/GenBank/DDBJ whole genome shotgun (WGS) entry which is preliminary data.</text>
</comment>
<organism evidence="4 5">
    <name type="scientific">Alkalibacillus flavidus</name>
    <dbReference type="NCBI Taxonomy" id="546021"/>
    <lineage>
        <taxon>Bacteria</taxon>
        <taxon>Bacillati</taxon>
        <taxon>Bacillota</taxon>
        <taxon>Bacilli</taxon>
        <taxon>Bacillales</taxon>
        <taxon>Bacillaceae</taxon>
        <taxon>Alkalibacillus</taxon>
    </lineage>
</organism>
<keyword evidence="2" id="KW-0157">Chromophore</keyword>
<dbReference type="EMBL" id="JBEPMX010000010">
    <property type="protein sequence ID" value="MET3683891.1"/>
    <property type="molecule type" value="Genomic_DNA"/>
</dbReference>
<dbReference type="InterPro" id="IPR038719">
    <property type="entry name" value="Phycobilisome_asu/bsu_sf"/>
</dbReference>
<protein>
    <recommendedName>
        <fullName evidence="6">Phycobilisome protein</fullName>
    </recommendedName>
</protein>
<evidence type="ECO:0000256" key="2">
    <source>
        <dbReference type="ARBA" id="ARBA00022991"/>
    </source>
</evidence>
<accession>A0ABV2KZ91</accession>
<comment type="similarity">
    <text evidence="1">Belongs to the phycobiliprotein family.</text>
</comment>
<reference evidence="4 5" key="1">
    <citation type="submission" date="2024-06" db="EMBL/GenBank/DDBJ databases">
        <title>Genomic Encyclopedia of Type Strains, Phase IV (KMG-IV): sequencing the most valuable type-strain genomes for metagenomic binning, comparative biology and taxonomic classification.</title>
        <authorList>
            <person name="Goeker M."/>
        </authorList>
    </citation>
    <scope>NUCLEOTIDE SEQUENCE [LARGE SCALE GENOMIC DNA]</scope>
    <source>
        <strain evidence="4 5">DSM 23520</strain>
    </source>
</reference>
<dbReference type="Proteomes" id="UP001549167">
    <property type="component" value="Unassembled WGS sequence"/>
</dbReference>
<dbReference type="RefSeq" id="WP_354220724.1">
    <property type="nucleotide sequence ID" value="NZ_JBEPMX010000010.1"/>
</dbReference>
<name>A0ABV2KZ91_9BACI</name>
<evidence type="ECO:0000313" key="4">
    <source>
        <dbReference type="EMBL" id="MET3683891.1"/>
    </source>
</evidence>
<proteinExistence type="inferred from homology"/>